<proteinExistence type="predicted"/>
<dbReference type="Proteomes" id="UP000276133">
    <property type="component" value="Unassembled WGS sequence"/>
</dbReference>
<name>A0A3M7SBX0_BRAPC</name>
<gene>
    <name evidence="1" type="ORF">BpHYR1_014934</name>
</gene>
<keyword evidence="2" id="KW-1185">Reference proteome</keyword>
<comment type="caution">
    <text evidence="1">The sequence shown here is derived from an EMBL/GenBank/DDBJ whole genome shotgun (WGS) entry which is preliminary data.</text>
</comment>
<dbReference type="EMBL" id="REGN01001662">
    <property type="protein sequence ID" value="RNA33272.1"/>
    <property type="molecule type" value="Genomic_DNA"/>
</dbReference>
<reference evidence="1 2" key="1">
    <citation type="journal article" date="2018" name="Sci. Rep.">
        <title>Genomic signatures of local adaptation to the degree of environmental predictability in rotifers.</title>
        <authorList>
            <person name="Franch-Gras L."/>
            <person name="Hahn C."/>
            <person name="Garcia-Roger E.M."/>
            <person name="Carmona M.J."/>
            <person name="Serra M."/>
            <person name="Gomez A."/>
        </authorList>
    </citation>
    <scope>NUCLEOTIDE SEQUENCE [LARGE SCALE GENOMIC DNA]</scope>
    <source>
        <strain evidence="1">HYR1</strain>
    </source>
</reference>
<evidence type="ECO:0000313" key="1">
    <source>
        <dbReference type="EMBL" id="RNA33272.1"/>
    </source>
</evidence>
<accession>A0A3M7SBX0</accession>
<organism evidence="1 2">
    <name type="scientific">Brachionus plicatilis</name>
    <name type="common">Marine rotifer</name>
    <name type="synonym">Brachionus muelleri</name>
    <dbReference type="NCBI Taxonomy" id="10195"/>
    <lineage>
        <taxon>Eukaryota</taxon>
        <taxon>Metazoa</taxon>
        <taxon>Spiralia</taxon>
        <taxon>Gnathifera</taxon>
        <taxon>Rotifera</taxon>
        <taxon>Eurotatoria</taxon>
        <taxon>Monogononta</taxon>
        <taxon>Pseudotrocha</taxon>
        <taxon>Ploima</taxon>
        <taxon>Brachionidae</taxon>
        <taxon>Brachionus</taxon>
    </lineage>
</organism>
<sequence>MVRLVCLVRFTWYRSDLAGNALYSIQIKAQQFFLIKHRPFSYTYLLTWRTGFDIFVKYNHIKSFPLLVKFSIEKVAENVSQKFGFDLFSDNLKTQWTLTGNLNLKFSILERSSCNAASHAWFSRHKIIQTDIK</sequence>
<dbReference type="AlphaFoldDB" id="A0A3M7SBX0"/>
<protein>
    <submittedName>
        <fullName evidence="1">Uncharacterized protein</fullName>
    </submittedName>
</protein>
<evidence type="ECO:0000313" key="2">
    <source>
        <dbReference type="Proteomes" id="UP000276133"/>
    </source>
</evidence>